<gene>
    <name evidence="16" type="ORF">EEDITHA_LOCUS10224</name>
</gene>
<dbReference type="InterPro" id="IPR036156">
    <property type="entry name" value="Beta-gal/glucu_dom_sf"/>
</dbReference>
<name>A0AAU9U970_EUPED</name>
<sequence length="892" mass="103112">MKSLIVLVLFLYTILINEIYCLYEQSLDSTSKKVIWTLENKNKSISIPGSVPGGVYTDLRNAGIIGDILSGYNDVLTRWVSYDTWTYTGKFNVSSDNLKYATAKLILEGVDTVAFIELNGSPVGSTKNMFVRYIFDVKEHLKVGENELKFIFESPTEYAKARSRRYFTAPECVPDVYNGECHANQIRKMQASFSWDWGPAFPSVGIWRSARLEFFNGAVIRSITTHTEKKDSTWFLKVKVYLETGEHIRHIKGYLSVYLSLEGHQTIKIGKYVDTKIKDEGTVEVELDMNISKNVIREWWPNGYGSQSLYNLLIFFTTYENWSDREISYKHVKIGFRTLELVEQEASLILGNDTAAGKGLSFYFKVNGYPIFMKGSNWIPSNVLPEIGEKDTKRIDNLLVAARDTHMAMLRVWGGGVYESDYFYRRCDELGILVWQDFLFACSMYPADPEFLENVKAEIEYNVLRLQHHPSIAVWAGNNENEVALRGNWYSTQSQFEKYKKEYIKLYVDTIKPIVEGIDPGRRYLVSSPSNGRKSEQDGYIAKNPYDPNYGDTHYYNYLADNWDQNIYPQTRFASEYGFQSLPSIKTMRTSTNNTSDYKVDSDYSKHRQHSPNGYNNIEIQMRRHLKLDIDDPKYFEKFVFYSQISQAMSMKAETEFYRQSQVDWYTMGALYWQLNDIWQAPSWSGIEYGGKWKMLHYFAKSFFAPVLVSPRMTLTSEVNVYLINDRFVPIIDANITVEMFNWTSFVPIKTQSYPASADPLSSKKQFTIDLWDAHKKDEIFLRFTLNAEGVVSSPNNYIFPVPLRNTKGLRKPKVQISVLKEDSKMGKEFTVNIKVDAITLFLWLEADSIDGKFDDNGLIITKPHTSVTFITSENIEPETLQNAISYQYYEN</sequence>
<evidence type="ECO:0000259" key="14">
    <source>
        <dbReference type="Pfam" id="PF17786"/>
    </source>
</evidence>
<comment type="subcellular location">
    <subcellularLocation>
        <location evidence="2">Lysosome</location>
    </subcellularLocation>
</comment>
<dbReference type="InterPro" id="IPR050887">
    <property type="entry name" value="Beta-mannosidase_GH2"/>
</dbReference>
<dbReference type="SUPFAM" id="SSF49785">
    <property type="entry name" value="Galactose-binding domain-like"/>
    <property type="match status" value="1"/>
</dbReference>
<dbReference type="InterPro" id="IPR008979">
    <property type="entry name" value="Galactose-bd-like_sf"/>
</dbReference>
<dbReference type="PANTHER" id="PTHR43730:SF1">
    <property type="entry name" value="BETA-MANNOSIDASE"/>
    <property type="match status" value="1"/>
</dbReference>
<comment type="similarity">
    <text evidence="4">Belongs to the glycosyl hydrolase 2 family.</text>
</comment>
<dbReference type="AlphaFoldDB" id="A0AAU9U970"/>
<evidence type="ECO:0000259" key="15">
    <source>
        <dbReference type="Pfam" id="PF22666"/>
    </source>
</evidence>
<dbReference type="Pfam" id="PF17753">
    <property type="entry name" value="Ig_mannosidase"/>
    <property type="match status" value="1"/>
</dbReference>
<dbReference type="GO" id="GO:0004567">
    <property type="term" value="F:beta-mannosidase activity"/>
    <property type="evidence" value="ECO:0007669"/>
    <property type="project" value="UniProtKB-EC"/>
</dbReference>
<dbReference type="InterPro" id="IPR013783">
    <property type="entry name" value="Ig-like_fold"/>
</dbReference>
<feature type="chain" id="PRO_5043314294" description="beta-mannosidase" evidence="12">
    <location>
        <begin position="22"/>
        <end position="892"/>
    </location>
</feature>
<evidence type="ECO:0000256" key="5">
    <source>
        <dbReference type="ARBA" id="ARBA00012754"/>
    </source>
</evidence>
<feature type="domain" description="Mannosidase Ig/CBM-like" evidence="14">
    <location>
        <begin position="718"/>
        <end position="806"/>
    </location>
</feature>
<evidence type="ECO:0000256" key="10">
    <source>
        <dbReference type="ARBA" id="ARBA00023295"/>
    </source>
</evidence>
<feature type="domain" description="Beta-mannosidase-like galactose-binding" evidence="15">
    <location>
        <begin position="36"/>
        <end position="208"/>
    </location>
</feature>
<comment type="pathway">
    <text evidence="3">Glycan metabolism; N-glycan degradation.</text>
</comment>
<dbReference type="GO" id="GO:0005764">
    <property type="term" value="C:lysosome"/>
    <property type="evidence" value="ECO:0007669"/>
    <property type="project" value="UniProtKB-SubCell"/>
</dbReference>
<dbReference type="Gene3D" id="3.20.20.80">
    <property type="entry name" value="Glycosidases"/>
    <property type="match status" value="1"/>
</dbReference>
<dbReference type="InterPro" id="IPR017853">
    <property type="entry name" value="GH"/>
</dbReference>
<keyword evidence="6 12" id="KW-0732">Signal</keyword>
<evidence type="ECO:0000313" key="17">
    <source>
        <dbReference type="Proteomes" id="UP001153954"/>
    </source>
</evidence>
<dbReference type="InterPro" id="IPR041625">
    <property type="entry name" value="Beta-mannosidase_Ig"/>
</dbReference>
<dbReference type="InterPro" id="IPR054593">
    <property type="entry name" value="Beta-mannosidase-like_N2"/>
</dbReference>
<evidence type="ECO:0000259" key="13">
    <source>
        <dbReference type="Pfam" id="PF17753"/>
    </source>
</evidence>
<dbReference type="Pfam" id="PF22666">
    <property type="entry name" value="Glyco_hydro_2_N2"/>
    <property type="match status" value="1"/>
</dbReference>
<feature type="domain" description="Beta-mannosidase Ig-fold" evidence="13">
    <location>
        <begin position="810"/>
        <end position="886"/>
    </location>
</feature>
<dbReference type="FunFam" id="2.60.120.260:FF:000060">
    <property type="entry name" value="Probable beta-mannosidase"/>
    <property type="match status" value="1"/>
</dbReference>
<dbReference type="Proteomes" id="UP001153954">
    <property type="component" value="Unassembled WGS sequence"/>
</dbReference>
<evidence type="ECO:0000256" key="9">
    <source>
        <dbReference type="ARBA" id="ARBA00023228"/>
    </source>
</evidence>
<organism evidence="16 17">
    <name type="scientific">Euphydryas editha</name>
    <name type="common">Edith's checkerspot</name>
    <dbReference type="NCBI Taxonomy" id="104508"/>
    <lineage>
        <taxon>Eukaryota</taxon>
        <taxon>Metazoa</taxon>
        <taxon>Ecdysozoa</taxon>
        <taxon>Arthropoda</taxon>
        <taxon>Hexapoda</taxon>
        <taxon>Insecta</taxon>
        <taxon>Pterygota</taxon>
        <taxon>Neoptera</taxon>
        <taxon>Endopterygota</taxon>
        <taxon>Lepidoptera</taxon>
        <taxon>Glossata</taxon>
        <taxon>Ditrysia</taxon>
        <taxon>Papilionoidea</taxon>
        <taxon>Nymphalidae</taxon>
        <taxon>Nymphalinae</taxon>
        <taxon>Euphydryas</taxon>
    </lineage>
</organism>
<keyword evidence="10" id="KW-0326">Glycosidase</keyword>
<accession>A0AAU9U970</accession>
<evidence type="ECO:0000256" key="4">
    <source>
        <dbReference type="ARBA" id="ARBA00007401"/>
    </source>
</evidence>
<evidence type="ECO:0000256" key="11">
    <source>
        <dbReference type="ARBA" id="ARBA00033445"/>
    </source>
</evidence>
<dbReference type="EC" id="3.2.1.25" evidence="5"/>
<dbReference type="Pfam" id="PF17786">
    <property type="entry name" value="Mannosidase_ig"/>
    <property type="match status" value="1"/>
</dbReference>
<dbReference type="Gene3D" id="2.60.120.260">
    <property type="entry name" value="Galactose-binding domain-like"/>
    <property type="match status" value="1"/>
</dbReference>
<evidence type="ECO:0000256" key="1">
    <source>
        <dbReference type="ARBA" id="ARBA00000829"/>
    </source>
</evidence>
<keyword evidence="8" id="KW-0325">Glycoprotein</keyword>
<reference evidence="16" key="1">
    <citation type="submission" date="2022-03" db="EMBL/GenBank/DDBJ databases">
        <authorList>
            <person name="Tunstrom K."/>
        </authorList>
    </citation>
    <scope>NUCLEOTIDE SEQUENCE</scope>
</reference>
<proteinExistence type="inferred from homology"/>
<comment type="caution">
    <text evidence="16">The sequence shown here is derived from an EMBL/GenBank/DDBJ whole genome shotgun (WGS) entry which is preliminary data.</text>
</comment>
<evidence type="ECO:0000256" key="6">
    <source>
        <dbReference type="ARBA" id="ARBA00022729"/>
    </source>
</evidence>
<keyword evidence="9" id="KW-0458">Lysosome</keyword>
<dbReference type="FunFam" id="3.20.20.80:FF:000035">
    <property type="entry name" value="Mannosidase beta"/>
    <property type="match status" value="1"/>
</dbReference>
<evidence type="ECO:0000256" key="12">
    <source>
        <dbReference type="SAM" id="SignalP"/>
    </source>
</evidence>
<comment type="catalytic activity">
    <reaction evidence="1">
        <text>Hydrolysis of terminal, non-reducing beta-D-mannose residues in beta-D-mannosides.</text>
        <dbReference type="EC" id="3.2.1.25"/>
    </reaction>
</comment>
<evidence type="ECO:0000256" key="8">
    <source>
        <dbReference type="ARBA" id="ARBA00023180"/>
    </source>
</evidence>
<dbReference type="EMBL" id="CAKOGL010000014">
    <property type="protein sequence ID" value="CAH2094682.1"/>
    <property type="molecule type" value="Genomic_DNA"/>
</dbReference>
<evidence type="ECO:0000256" key="7">
    <source>
        <dbReference type="ARBA" id="ARBA00022801"/>
    </source>
</evidence>
<feature type="signal peptide" evidence="12">
    <location>
        <begin position="1"/>
        <end position="21"/>
    </location>
</feature>
<evidence type="ECO:0000313" key="16">
    <source>
        <dbReference type="EMBL" id="CAH2094682.1"/>
    </source>
</evidence>
<dbReference type="GO" id="GO:0006516">
    <property type="term" value="P:glycoprotein catabolic process"/>
    <property type="evidence" value="ECO:0007669"/>
    <property type="project" value="TreeGrafter"/>
</dbReference>
<evidence type="ECO:0000256" key="2">
    <source>
        <dbReference type="ARBA" id="ARBA00004371"/>
    </source>
</evidence>
<keyword evidence="17" id="KW-1185">Reference proteome</keyword>
<evidence type="ECO:0000256" key="3">
    <source>
        <dbReference type="ARBA" id="ARBA00004740"/>
    </source>
</evidence>
<dbReference type="SUPFAM" id="SSF49303">
    <property type="entry name" value="beta-Galactosidase/glucuronidase domain"/>
    <property type="match status" value="2"/>
</dbReference>
<dbReference type="Gene3D" id="2.60.40.10">
    <property type="entry name" value="Immunoglobulins"/>
    <property type="match status" value="2"/>
</dbReference>
<protein>
    <recommendedName>
        <fullName evidence="5">beta-mannosidase</fullName>
        <ecNumber evidence="5">3.2.1.25</ecNumber>
    </recommendedName>
    <alternativeName>
        <fullName evidence="11">Mannanase</fullName>
    </alternativeName>
</protein>
<keyword evidence="7" id="KW-0378">Hydrolase</keyword>
<dbReference type="SUPFAM" id="SSF51445">
    <property type="entry name" value="(Trans)glycosidases"/>
    <property type="match status" value="1"/>
</dbReference>
<dbReference type="PANTHER" id="PTHR43730">
    <property type="entry name" value="BETA-MANNOSIDASE"/>
    <property type="match status" value="1"/>
</dbReference>
<dbReference type="InterPro" id="IPR041447">
    <property type="entry name" value="Mannosidase_ig"/>
</dbReference>